<dbReference type="CDD" id="cd03249">
    <property type="entry name" value="ABC_MTABC3_MDL1_MDL2"/>
    <property type="match status" value="1"/>
</dbReference>
<dbReference type="InterPro" id="IPR039421">
    <property type="entry name" value="Type_1_exporter"/>
</dbReference>
<evidence type="ECO:0000256" key="3">
    <source>
        <dbReference type="ARBA" id="ARBA00022448"/>
    </source>
</evidence>
<evidence type="ECO:0000256" key="6">
    <source>
        <dbReference type="ARBA" id="ARBA00022840"/>
    </source>
</evidence>
<organism evidence="13 14">
    <name type="scientific">Lingula anatina</name>
    <name type="common">Brachiopod</name>
    <name type="synonym">Lingula unguis</name>
    <dbReference type="NCBI Taxonomy" id="7574"/>
    <lineage>
        <taxon>Eukaryota</taxon>
        <taxon>Metazoa</taxon>
        <taxon>Spiralia</taxon>
        <taxon>Lophotrochozoa</taxon>
        <taxon>Brachiopoda</taxon>
        <taxon>Linguliformea</taxon>
        <taxon>Lingulata</taxon>
        <taxon>Lingulida</taxon>
        <taxon>Linguloidea</taxon>
        <taxon>Lingulidae</taxon>
        <taxon>Lingula</taxon>
    </lineage>
</organism>
<dbReference type="GO" id="GO:0090374">
    <property type="term" value="P:oligopeptide export from mitochondrion"/>
    <property type="evidence" value="ECO:0007669"/>
    <property type="project" value="TreeGrafter"/>
</dbReference>
<evidence type="ECO:0000256" key="4">
    <source>
        <dbReference type="ARBA" id="ARBA00022692"/>
    </source>
</evidence>
<feature type="non-terminal residue" evidence="14">
    <location>
        <position position="1"/>
    </location>
</feature>
<dbReference type="AlphaFoldDB" id="A0A2R2MLF9"/>
<keyword evidence="6" id="KW-0067">ATP-binding</keyword>
<dbReference type="FunFam" id="1.20.1560.10:FF:000121">
    <property type="entry name" value="ABC transporter B family member 9"/>
    <property type="match status" value="1"/>
</dbReference>
<dbReference type="InterPro" id="IPR003439">
    <property type="entry name" value="ABC_transporter-like_ATP-bd"/>
</dbReference>
<proteinExistence type="inferred from homology"/>
<keyword evidence="13" id="KW-1185">Reference proteome</keyword>
<dbReference type="PANTHER" id="PTHR43394">
    <property type="entry name" value="ATP-DEPENDENT PERMEASE MDL1, MITOCHONDRIAL"/>
    <property type="match status" value="1"/>
</dbReference>
<comment type="similarity">
    <text evidence="2">Belongs to the ABC transporter superfamily. ABCB family. Multidrug resistance exporter (TC 3.A.1.201) subfamily.</text>
</comment>
<dbReference type="InterPro" id="IPR036640">
    <property type="entry name" value="ABC1_TM_sf"/>
</dbReference>
<gene>
    <name evidence="14" type="primary">LOC106162831</name>
</gene>
<feature type="transmembrane region" description="Helical" evidence="10">
    <location>
        <begin position="493"/>
        <end position="510"/>
    </location>
</feature>
<feature type="transmembrane region" description="Helical" evidence="10">
    <location>
        <begin position="571"/>
        <end position="589"/>
    </location>
</feature>
<evidence type="ECO:0000256" key="10">
    <source>
        <dbReference type="SAM" id="Phobius"/>
    </source>
</evidence>
<feature type="transmembrane region" description="Helical" evidence="10">
    <location>
        <begin position="345"/>
        <end position="368"/>
    </location>
</feature>
<evidence type="ECO:0000313" key="13">
    <source>
        <dbReference type="Proteomes" id="UP000085678"/>
    </source>
</evidence>
<evidence type="ECO:0000313" key="14">
    <source>
        <dbReference type="RefSeq" id="XP_023931051.1"/>
    </source>
</evidence>
<evidence type="ECO:0000259" key="12">
    <source>
        <dbReference type="PROSITE" id="PS50929"/>
    </source>
</evidence>
<dbReference type="Gene3D" id="3.40.50.300">
    <property type="entry name" value="P-loop containing nucleotide triphosphate hydrolases"/>
    <property type="match status" value="1"/>
</dbReference>
<feature type="domain" description="ABC transmembrane type-1" evidence="12">
    <location>
        <begin position="348"/>
        <end position="598"/>
    </location>
</feature>
<comment type="subcellular location">
    <subcellularLocation>
        <location evidence="1">Membrane</location>
        <topology evidence="1">Multi-pass membrane protein</topology>
    </subcellularLocation>
</comment>
<dbReference type="GO" id="GO:0005743">
    <property type="term" value="C:mitochondrial inner membrane"/>
    <property type="evidence" value="ECO:0007669"/>
    <property type="project" value="TreeGrafter"/>
</dbReference>
<evidence type="ECO:0000259" key="11">
    <source>
        <dbReference type="PROSITE" id="PS50893"/>
    </source>
</evidence>
<evidence type="ECO:0000256" key="8">
    <source>
        <dbReference type="ARBA" id="ARBA00023136"/>
    </source>
</evidence>
<dbReference type="Proteomes" id="UP000085678">
    <property type="component" value="Unplaced"/>
</dbReference>
<accession>A0A2R2MLF9</accession>
<dbReference type="PROSITE" id="PS50929">
    <property type="entry name" value="ABC_TM1F"/>
    <property type="match status" value="1"/>
</dbReference>
<dbReference type="SUPFAM" id="SSF90123">
    <property type="entry name" value="ABC transporter transmembrane region"/>
    <property type="match status" value="1"/>
</dbReference>
<dbReference type="GO" id="GO:0016887">
    <property type="term" value="F:ATP hydrolysis activity"/>
    <property type="evidence" value="ECO:0007669"/>
    <property type="project" value="InterPro"/>
</dbReference>
<dbReference type="GO" id="GO:0015421">
    <property type="term" value="F:ABC-type oligopeptide transporter activity"/>
    <property type="evidence" value="ECO:0007669"/>
    <property type="project" value="TreeGrafter"/>
</dbReference>
<dbReference type="Pfam" id="PF00005">
    <property type="entry name" value="ABC_tran"/>
    <property type="match status" value="1"/>
</dbReference>
<dbReference type="GO" id="GO:0005524">
    <property type="term" value="F:ATP binding"/>
    <property type="evidence" value="ECO:0007669"/>
    <property type="project" value="UniProtKB-KW"/>
</dbReference>
<dbReference type="PANTHER" id="PTHR43394:SF27">
    <property type="entry name" value="ATP-DEPENDENT TRANSLOCASE ABCB1-LIKE"/>
    <property type="match status" value="1"/>
</dbReference>
<reference evidence="14" key="1">
    <citation type="submission" date="2025-08" db="UniProtKB">
        <authorList>
            <consortium name="RefSeq"/>
        </authorList>
    </citation>
    <scope>IDENTIFICATION</scope>
    <source>
        <tissue evidence="14">Gonads</tissue>
    </source>
</reference>
<dbReference type="RefSeq" id="XP_023931051.1">
    <property type="nucleotide sequence ID" value="XM_024075283.1"/>
</dbReference>
<keyword evidence="3" id="KW-0813">Transport</keyword>
<feature type="transmembrane region" description="Helical" evidence="10">
    <location>
        <begin position="388"/>
        <end position="413"/>
    </location>
</feature>
<evidence type="ECO:0000256" key="2">
    <source>
        <dbReference type="ARBA" id="ARBA00007577"/>
    </source>
</evidence>
<dbReference type="OrthoDB" id="6500128at2759"/>
<name>A0A2R2MLF9_LINAN</name>
<feature type="domain" description="ABC transporter" evidence="11">
    <location>
        <begin position="21"/>
        <end position="257"/>
    </location>
</feature>
<keyword evidence="4 10" id="KW-0812">Transmembrane</keyword>
<dbReference type="CDD" id="cd18578">
    <property type="entry name" value="ABC_6TM_Pgp_ABCB1_D2_like"/>
    <property type="match status" value="1"/>
</dbReference>
<dbReference type="SUPFAM" id="SSF52540">
    <property type="entry name" value="P-loop containing nucleoside triphosphate hydrolases"/>
    <property type="match status" value="1"/>
</dbReference>
<evidence type="ECO:0000256" key="9">
    <source>
        <dbReference type="SAM" id="MobiDB-lite"/>
    </source>
</evidence>
<evidence type="ECO:0000256" key="1">
    <source>
        <dbReference type="ARBA" id="ARBA00004141"/>
    </source>
</evidence>
<dbReference type="STRING" id="7574.A0A2R2MLF9"/>
<dbReference type="FunFam" id="3.40.50.300:FF:000205">
    <property type="entry name" value="ABC transporter B family member 4"/>
    <property type="match status" value="1"/>
</dbReference>
<dbReference type="Gene3D" id="1.20.1560.10">
    <property type="entry name" value="ABC transporter type 1, transmembrane domain"/>
    <property type="match status" value="1"/>
</dbReference>
<dbReference type="GeneID" id="106162831"/>
<dbReference type="InterPro" id="IPR011527">
    <property type="entry name" value="ABC1_TM_dom"/>
</dbReference>
<keyword evidence="7 10" id="KW-1133">Transmembrane helix</keyword>
<evidence type="ECO:0000256" key="5">
    <source>
        <dbReference type="ARBA" id="ARBA00022741"/>
    </source>
</evidence>
<dbReference type="InterPro" id="IPR003593">
    <property type="entry name" value="AAA+_ATPase"/>
</dbReference>
<feature type="transmembrane region" description="Helical" evidence="10">
    <location>
        <begin position="467"/>
        <end position="487"/>
    </location>
</feature>
<dbReference type="KEGG" id="lak:106162831"/>
<keyword evidence="5" id="KW-0547">Nucleotide-binding</keyword>
<dbReference type="PROSITE" id="PS00211">
    <property type="entry name" value="ABC_TRANSPORTER_1"/>
    <property type="match status" value="1"/>
</dbReference>
<dbReference type="SMART" id="SM00382">
    <property type="entry name" value="AAA"/>
    <property type="match status" value="1"/>
</dbReference>
<protein>
    <submittedName>
        <fullName evidence="14">Multidrug resistance protein 1</fullName>
    </submittedName>
</protein>
<dbReference type="InterPro" id="IPR017871">
    <property type="entry name" value="ABC_transporter-like_CS"/>
</dbReference>
<dbReference type="PROSITE" id="PS50893">
    <property type="entry name" value="ABC_TRANSPORTER_2"/>
    <property type="match status" value="1"/>
</dbReference>
<evidence type="ECO:0000256" key="7">
    <source>
        <dbReference type="ARBA" id="ARBA00022989"/>
    </source>
</evidence>
<sequence length="610" mass="67071">IPFIDASSNDGIKIPDVKGNIEFCDVKFAYPSRPDVKILKGLSFTVPSGRTVALVGSSGCGKSTAVNLIQRFYDPEEGRILLDGNDLKNVNTRWLRQNIGVVSQEPILFGCSIIDNIRYGRLDVTYEEIIRAAKDANAHDFINRLPDGYDTLVGERGIQLSGGQKQRVAIARALVRDPKILLLDEATSALDAESEAVVQAALDKAREGRTTVVIAHRLSTIQSADQICVVQEGQVMEQGGHRELMNKEGLYYQLVTLQKLTRGDEESDKEEDGGEEGGVNEGERPRTPGLMRSKSLHRSHSKQTPGVLRQTSVKKKKTVEEEAEEEEVVLPGFCRILRLNKPEACHIVMGCIGGALVGGVMPAFAFFYGELLAVYGKQGEELIQQATFWSMMFLALGGVSFIGVLVNSYSFGVSGEKLTKRLRLKTFDNILRQDIAWFDDPRQATGALTTRLATDASLVKTGTGVRLGVIVQSAVSMIGGLTIAFIYGWQLALLVLATVPVMAVAGALNMKAISGRDKKDNEALEQAGKTASEAIENIRTVQSLTREPTFYEGYCNKLLQPFRENLKQAQIYGIAYGFSQGIIFFIYAGTFRFGAYLVDIEVMDYYNVYK</sequence>
<feature type="region of interest" description="Disordered" evidence="9">
    <location>
        <begin position="262"/>
        <end position="321"/>
    </location>
</feature>
<keyword evidence="8 10" id="KW-0472">Membrane</keyword>
<feature type="compositionally biased region" description="Acidic residues" evidence="9">
    <location>
        <begin position="265"/>
        <end position="275"/>
    </location>
</feature>
<dbReference type="InterPro" id="IPR027417">
    <property type="entry name" value="P-loop_NTPase"/>
</dbReference>
<dbReference type="InParanoid" id="A0A2R2MLF9"/>
<dbReference type="Pfam" id="PF00664">
    <property type="entry name" value="ABC_membrane"/>
    <property type="match status" value="1"/>
</dbReference>